<dbReference type="InterPro" id="IPR015590">
    <property type="entry name" value="Aldehyde_DH_dom"/>
</dbReference>
<reference evidence="4 5" key="1">
    <citation type="submission" date="2024-11" db="EMBL/GenBank/DDBJ databases">
        <authorList>
            <person name="Heng Y.C."/>
            <person name="Lim A.C.H."/>
            <person name="Lee J.K.Y."/>
            <person name="Kittelmann S."/>
        </authorList>
    </citation>
    <scope>NUCLEOTIDE SEQUENCE [LARGE SCALE GENOMIC DNA]</scope>
    <source>
        <strain evidence="4 5">WILCCON 0185</strain>
    </source>
</reference>
<dbReference type="InterPro" id="IPR012408">
    <property type="entry name" value="Acetald_propionald_DH-rel"/>
</dbReference>
<evidence type="ECO:0000256" key="2">
    <source>
        <dbReference type="ARBA" id="ARBA00023027"/>
    </source>
</evidence>
<dbReference type="Gene3D" id="3.40.605.10">
    <property type="entry name" value="Aldehyde Dehydrogenase, Chain A, domain 1"/>
    <property type="match status" value="1"/>
</dbReference>
<dbReference type="InterPro" id="IPR016161">
    <property type="entry name" value="Ald_DH/histidinol_DH"/>
</dbReference>
<dbReference type="PIRSF" id="PIRSF036410">
    <property type="entry name" value="EutE_PduP"/>
    <property type="match status" value="1"/>
</dbReference>
<gene>
    <name evidence="4" type="ORF">ACJDUG_17310</name>
</gene>
<protein>
    <submittedName>
        <fullName evidence="4">Aldehyde dehydrogenase family protein</fullName>
        <ecNumber evidence="4">1.2.1.-</ecNumber>
    </submittedName>
</protein>
<keyword evidence="5" id="KW-1185">Reference proteome</keyword>
<evidence type="ECO:0000313" key="4">
    <source>
        <dbReference type="EMBL" id="MFL0248703.1"/>
    </source>
</evidence>
<dbReference type="CDD" id="cd07121">
    <property type="entry name" value="ALDH_EutE"/>
    <property type="match status" value="1"/>
</dbReference>
<name>A0ABW8T862_9CLOT</name>
<evidence type="ECO:0000259" key="3">
    <source>
        <dbReference type="Pfam" id="PF00171"/>
    </source>
</evidence>
<proteinExistence type="predicted"/>
<organism evidence="4 5">
    <name type="scientific">Candidatus Clostridium stratigraminis</name>
    <dbReference type="NCBI Taxonomy" id="3381661"/>
    <lineage>
        <taxon>Bacteria</taxon>
        <taxon>Bacillati</taxon>
        <taxon>Bacillota</taxon>
        <taxon>Clostridia</taxon>
        <taxon>Eubacteriales</taxon>
        <taxon>Clostridiaceae</taxon>
        <taxon>Clostridium</taxon>
    </lineage>
</organism>
<dbReference type="Gene3D" id="3.40.309.10">
    <property type="entry name" value="Aldehyde Dehydrogenase, Chain A, domain 2"/>
    <property type="match status" value="1"/>
</dbReference>
<dbReference type="PANTHER" id="PTHR11699">
    <property type="entry name" value="ALDEHYDE DEHYDROGENASE-RELATED"/>
    <property type="match status" value="1"/>
</dbReference>
<sequence length="472" mass="50704">MSLEKSRIDEIAQEMIRKFNGGMLKESAACNPNCLGIYTYIEDAIEAAKLSQKQLVALSIEHRNKIIAAMRKAAIENARKLAVMANEETGFGRVEDKVIKNLLAAEKTPGTEDLHTAAYTGDNGMTLIEEAPYGVIGAITPSTNPTATVINNSISMVAAGNGVVFNPHPSAKKATIEAISLLNEAIKSAGGPESLLCSVFEPTMETSKVIMEHKHVRILAVTGGEAVVNVAMRSGKKVIAAGPGNPPVIVDDTADIKKAAADITKGASFDNNILCIAEKEVFVFKSVADELIREMIKNNCYLANKAEIEKIGSVILEKDKNGKCVVNRKFVGKSASYILNASDIKVNEDYKLVLAEVDYNHPFVTTELLMPVLAISRVDSLDEAIDKAVEAENNCRHTAMMHSTNVNNLTLAARALDTTIFVKNAPSYAGLGIDGEGYTTLTIATPTGEGLTSAKSFVRLRRCTLSGSFRII</sequence>
<dbReference type="GO" id="GO:0016491">
    <property type="term" value="F:oxidoreductase activity"/>
    <property type="evidence" value="ECO:0007669"/>
    <property type="project" value="UniProtKB-KW"/>
</dbReference>
<dbReference type="InterPro" id="IPR016163">
    <property type="entry name" value="Ald_DH_C"/>
</dbReference>
<keyword evidence="2" id="KW-0520">NAD</keyword>
<keyword evidence="1 4" id="KW-0560">Oxidoreductase</keyword>
<comment type="caution">
    <text evidence="4">The sequence shown here is derived from an EMBL/GenBank/DDBJ whole genome shotgun (WGS) entry which is preliminary data.</text>
</comment>
<dbReference type="InterPro" id="IPR016162">
    <property type="entry name" value="Ald_DH_N"/>
</dbReference>
<dbReference type="NCBIfam" id="NF011927">
    <property type="entry name" value="PRK15398.1"/>
    <property type="match status" value="1"/>
</dbReference>
<accession>A0ABW8T862</accession>
<evidence type="ECO:0000256" key="1">
    <source>
        <dbReference type="ARBA" id="ARBA00023002"/>
    </source>
</evidence>
<dbReference type="Proteomes" id="UP001623591">
    <property type="component" value="Unassembled WGS sequence"/>
</dbReference>
<dbReference type="Pfam" id="PF00171">
    <property type="entry name" value="Aldedh"/>
    <property type="match status" value="1"/>
</dbReference>
<dbReference type="EMBL" id="JBJHZZ010000027">
    <property type="protein sequence ID" value="MFL0248703.1"/>
    <property type="molecule type" value="Genomic_DNA"/>
</dbReference>
<feature type="domain" description="Aldehyde dehydrogenase" evidence="3">
    <location>
        <begin position="41"/>
        <end position="425"/>
    </location>
</feature>
<dbReference type="RefSeq" id="WP_406771130.1">
    <property type="nucleotide sequence ID" value="NZ_JBJHZZ010000027.1"/>
</dbReference>
<dbReference type="EC" id="1.2.1.-" evidence="4"/>
<evidence type="ECO:0000313" key="5">
    <source>
        <dbReference type="Proteomes" id="UP001623591"/>
    </source>
</evidence>
<dbReference type="SUPFAM" id="SSF53720">
    <property type="entry name" value="ALDH-like"/>
    <property type="match status" value="1"/>
</dbReference>